<feature type="chain" id="PRO_5021703508" evidence="7">
    <location>
        <begin position="29"/>
        <end position="434"/>
    </location>
</feature>
<comment type="caution">
    <text evidence="9">The sequence shown here is derived from an EMBL/GenBank/DDBJ whole genome shotgun (WGS) entry which is preliminary data.</text>
</comment>
<feature type="signal peptide" evidence="7">
    <location>
        <begin position="1"/>
        <end position="28"/>
    </location>
</feature>
<keyword evidence="2" id="KW-0645">Protease</keyword>
<comment type="similarity">
    <text evidence="1">Belongs to the peptidase C40 family.</text>
</comment>
<evidence type="ECO:0000256" key="7">
    <source>
        <dbReference type="SAM" id="SignalP"/>
    </source>
</evidence>
<dbReference type="SUPFAM" id="SSF54001">
    <property type="entry name" value="Cysteine proteinases"/>
    <property type="match status" value="1"/>
</dbReference>
<evidence type="ECO:0000256" key="1">
    <source>
        <dbReference type="ARBA" id="ARBA00007074"/>
    </source>
</evidence>
<gene>
    <name evidence="9" type="ORF">FB558_6997</name>
</gene>
<reference evidence="9 10" key="1">
    <citation type="submission" date="2019-06" db="EMBL/GenBank/DDBJ databases">
        <title>Sequencing the genomes of 1000 actinobacteria strains.</title>
        <authorList>
            <person name="Klenk H.-P."/>
        </authorList>
    </citation>
    <scope>NUCLEOTIDE SEQUENCE [LARGE SCALE GENOMIC DNA]</scope>
    <source>
        <strain evidence="9 10">DSM 45301</strain>
    </source>
</reference>
<evidence type="ECO:0000313" key="10">
    <source>
        <dbReference type="Proteomes" id="UP000315677"/>
    </source>
</evidence>
<name>A0A543D3R0_9PSEU</name>
<dbReference type="GO" id="GO:0006508">
    <property type="term" value="P:proteolysis"/>
    <property type="evidence" value="ECO:0007669"/>
    <property type="project" value="UniProtKB-KW"/>
</dbReference>
<dbReference type="Pfam" id="PF00877">
    <property type="entry name" value="NLPC_P60"/>
    <property type="match status" value="1"/>
</dbReference>
<evidence type="ECO:0000259" key="8">
    <source>
        <dbReference type="PROSITE" id="PS51935"/>
    </source>
</evidence>
<evidence type="ECO:0000256" key="6">
    <source>
        <dbReference type="SAM" id="MobiDB-lite"/>
    </source>
</evidence>
<evidence type="ECO:0000313" key="9">
    <source>
        <dbReference type="EMBL" id="TQM03969.1"/>
    </source>
</evidence>
<dbReference type="GO" id="GO:0008234">
    <property type="term" value="F:cysteine-type peptidase activity"/>
    <property type="evidence" value="ECO:0007669"/>
    <property type="project" value="UniProtKB-KW"/>
</dbReference>
<dbReference type="Proteomes" id="UP000315677">
    <property type="component" value="Unassembled WGS sequence"/>
</dbReference>
<organism evidence="9 10">
    <name type="scientific">Pseudonocardia kunmingensis</name>
    <dbReference type="NCBI Taxonomy" id="630975"/>
    <lineage>
        <taxon>Bacteria</taxon>
        <taxon>Bacillati</taxon>
        <taxon>Actinomycetota</taxon>
        <taxon>Actinomycetes</taxon>
        <taxon>Pseudonocardiales</taxon>
        <taxon>Pseudonocardiaceae</taxon>
        <taxon>Pseudonocardia</taxon>
    </lineage>
</organism>
<dbReference type="OrthoDB" id="4771638at2"/>
<feature type="coiled-coil region" evidence="5">
    <location>
        <begin position="176"/>
        <end position="217"/>
    </location>
</feature>
<dbReference type="PANTHER" id="PTHR47359">
    <property type="entry name" value="PEPTIDOGLYCAN DL-ENDOPEPTIDASE CWLO"/>
    <property type="match status" value="1"/>
</dbReference>
<dbReference type="Gene3D" id="3.90.1720.10">
    <property type="entry name" value="endopeptidase domain like (from Nostoc punctiforme)"/>
    <property type="match status" value="1"/>
</dbReference>
<feature type="domain" description="NlpC/P60" evidence="8">
    <location>
        <begin position="298"/>
        <end position="434"/>
    </location>
</feature>
<sequence>MQASGRRSVRVLVLVLLIGLLSGTTAFAQEPPPPPNPSDDDLRRSQESVAGRAGEVARLTAELAALDDQADDLQIALASQRENASAALADLRAAQSAADAAAARARDARVQTEAATVAIDEARARLDDFVAVTYQQGLDTGPLGLLTDASGPEDFLARAEYADLIAREQLQAQDGLERARVDKANADSAARAALEEARDLEAKAETAKSVADEALAAAQEAARVQAEKLAGVAAQRERVQQLLAAAESADAGLRAQRERFADWQRRIEAERVARERAERAAATARLATHERSSGLRGSAAVQRVIDRAMSQVGVQYVWGGGTGRGPSTGIPDAFGSPLDRVGFDCSGLMLYAFNGVGVDLPRVSRNQFHAGRKVSIDDLRPGDMVFYQDGGDPIHHVAMYVGDGKMIEAPYTGASVRVVPLRTKDLLPEATRVL</sequence>
<evidence type="ECO:0000256" key="3">
    <source>
        <dbReference type="ARBA" id="ARBA00022801"/>
    </source>
</evidence>
<keyword evidence="4" id="KW-0788">Thiol protease</keyword>
<evidence type="ECO:0000256" key="2">
    <source>
        <dbReference type="ARBA" id="ARBA00022670"/>
    </source>
</evidence>
<dbReference type="InterPro" id="IPR000064">
    <property type="entry name" value="NLP_P60_dom"/>
</dbReference>
<evidence type="ECO:0000256" key="4">
    <source>
        <dbReference type="ARBA" id="ARBA00022807"/>
    </source>
</evidence>
<dbReference type="EMBL" id="VFPA01000005">
    <property type="protein sequence ID" value="TQM03969.1"/>
    <property type="molecule type" value="Genomic_DNA"/>
</dbReference>
<evidence type="ECO:0000256" key="5">
    <source>
        <dbReference type="SAM" id="Coils"/>
    </source>
</evidence>
<keyword evidence="10" id="KW-1185">Reference proteome</keyword>
<feature type="region of interest" description="Disordered" evidence="6">
    <location>
        <begin position="25"/>
        <end position="51"/>
    </location>
</feature>
<dbReference type="InterPro" id="IPR038765">
    <property type="entry name" value="Papain-like_cys_pep_sf"/>
</dbReference>
<proteinExistence type="inferred from homology"/>
<feature type="coiled-coil region" evidence="5">
    <location>
        <begin position="56"/>
        <end position="83"/>
    </location>
</feature>
<dbReference type="AlphaFoldDB" id="A0A543D3R0"/>
<dbReference type="PANTHER" id="PTHR47359:SF3">
    <property type="entry name" value="NLP_P60 DOMAIN-CONTAINING PROTEIN-RELATED"/>
    <property type="match status" value="1"/>
</dbReference>
<keyword evidence="3 9" id="KW-0378">Hydrolase</keyword>
<accession>A0A543D3R0</accession>
<keyword evidence="7" id="KW-0732">Signal</keyword>
<protein>
    <submittedName>
        <fullName evidence="9">Cell wall-associated NlpC family hydrolase</fullName>
    </submittedName>
</protein>
<keyword evidence="5" id="KW-0175">Coiled coil</keyword>
<dbReference type="PROSITE" id="PS51935">
    <property type="entry name" value="NLPC_P60"/>
    <property type="match status" value="1"/>
</dbReference>
<dbReference type="InterPro" id="IPR051794">
    <property type="entry name" value="PG_Endopeptidase_C40"/>
</dbReference>